<feature type="domain" description="Carbohydrate kinase PfkB" evidence="3">
    <location>
        <begin position="176"/>
        <end position="269"/>
    </location>
</feature>
<dbReference type="OrthoDB" id="6212648at2"/>
<dbReference type="InterPro" id="IPR011611">
    <property type="entry name" value="PfkB_dom"/>
</dbReference>
<gene>
    <name evidence="4" type="ORF">CBP12_11825</name>
</gene>
<accession>A0A1Y0D0U6</accession>
<dbReference type="InterPro" id="IPR029056">
    <property type="entry name" value="Ribokinase-like"/>
</dbReference>
<reference evidence="5" key="1">
    <citation type="submission" date="2017-05" db="EMBL/GenBank/DDBJ databases">
        <authorList>
            <person name="Sung H."/>
        </authorList>
    </citation>
    <scope>NUCLEOTIDE SEQUENCE [LARGE SCALE GENOMIC DNA]</scope>
    <source>
        <strain evidence="5">AMac2203</strain>
    </source>
</reference>
<dbReference type="SUPFAM" id="SSF53613">
    <property type="entry name" value="Ribokinase-like"/>
    <property type="match status" value="1"/>
</dbReference>
<dbReference type="Gene3D" id="3.40.1190.20">
    <property type="match status" value="1"/>
</dbReference>
<dbReference type="EMBL" id="CP021376">
    <property type="protein sequence ID" value="ART80757.1"/>
    <property type="molecule type" value="Genomic_DNA"/>
</dbReference>
<dbReference type="PANTHER" id="PTHR10584:SF166">
    <property type="entry name" value="RIBOKINASE"/>
    <property type="match status" value="1"/>
</dbReference>
<name>A0A1Y0D0U6_9GAMM</name>
<dbReference type="RefSeq" id="WP_086964665.1">
    <property type="nucleotide sequence ID" value="NZ_CP021376.1"/>
</dbReference>
<protein>
    <submittedName>
        <fullName evidence="4">Carbohydrate kinase</fullName>
    </submittedName>
</protein>
<keyword evidence="5" id="KW-1185">Reference proteome</keyword>
<dbReference type="KEGG" id="ocm:CBP12_11825"/>
<organism evidence="4 5">
    <name type="scientific">Oceanisphaera avium</name>
    <dbReference type="NCBI Taxonomy" id="1903694"/>
    <lineage>
        <taxon>Bacteria</taxon>
        <taxon>Pseudomonadati</taxon>
        <taxon>Pseudomonadota</taxon>
        <taxon>Gammaproteobacteria</taxon>
        <taxon>Aeromonadales</taxon>
        <taxon>Aeromonadaceae</taxon>
        <taxon>Oceanisphaera</taxon>
    </lineage>
</organism>
<keyword evidence="2 4" id="KW-0418">Kinase</keyword>
<dbReference type="Proteomes" id="UP000243793">
    <property type="component" value="Chromosome"/>
</dbReference>
<dbReference type="PANTHER" id="PTHR10584">
    <property type="entry name" value="SUGAR KINASE"/>
    <property type="match status" value="1"/>
</dbReference>
<dbReference type="GO" id="GO:0005829">
    <property type="term" value="C:cytosol"/>
    <property type="evidence" value="ECO:0007669"/>
    <property type="project" value="TreeGrafter"/>
</dbReference>
<sequence>MAKIRLLANLNCDHVLLLNDALAPGGRILYQDQGRRLGGGGANTGIGLLWAGHEVRVLSRVGQDATGEWILNTAQELGLDVSEVEQFCGATGELLVLVDNQGERTILRQATPSCLPSPLPSTALDCLYVNYQGEAVGEYMADMLSQTLVVSQYPKDNTWLRPCHIMIASAADISAQHQDLWHHARTLAGDSLAWLVVTHGEQGAEAFSATQHLRVPAPDVAVIDATGAGDTFAAGLIHGLLNALPMASALNQASQWAAYALSSSSSIPCTRLKDYLKQ</sequence>
<evidence type="ECO:0000259" key="3">
    <source>
        <dbReference type="Pfam" id="PF00294"/>
    </source>
</evidence>
<dbReference type="GO" id="GO:0016301">
    <property type="term" value="F:kinase activity"/>
    <property type="evidence" value="ECO:0007669"/>
    <property type="project" value="UniProtKB-KW"/>
</dbReference>
<feature type="domain" description="Carbohydrate kinase PfkB" evidence="3">
    <location>
        <begin position="31"/>
        <end position="108"/>
    </location>
</feature>
<dbReference type="AlphaFoldDB" id="A0A1Y0D0U6"/>
<keyword evidence="1" id="KW-0808">Transferase</keyword>
<evidence type="ECO:0000256" key="2">
    <source>
        <dbReference type="ARBA" id="ARBA00022777"/>
    </source>
</evidence>
<evidence type="ECO:0000256" key="1">
    <source>
        <dbReference type="ARBA" id="ARBA00022679"/>
    </source>
</evidence>
<evidence type="ECO:0000313" key="5">
    <source>
        <dbReference type="Proteomes" id="UP000243793"/>
    </source>
</evidence>
<evidence type="ECO:0000313" key="4">
    <source>
        <dbReference type="EMBL" id="ART80757.1"/>
    </source>
</evidence>
<dbReference type="Pfam" id="PF00294">
    <property type="entry name" value="PfkB"/>
    <property type="match status" value="2"/>
</dbReference>
<proteinExistence type="predicted"/>